<dbReference type="AlphaFoldDB" id="A0A1Y1YP23"/>
<dbReference type="Proteomes" id="UP000193498">
    <property type="component" value="Unassembled WGS sequence"/>
</dbReference>
<comment type="caution">
    <text evidence="1">The sequence shown here is derived from an EMBL/GenBank/DDBJ whole genome shotgun (WGS) entry which is preliminary data.</text>
</comment>
<sequence length="495" mass="56691">MESVSNRHLSSTYFVTGPVLSSAELKETFALTVGQGQLLVVDMWKNTSPKELLPTLLNVTRPSLPILSAFAFVHPDEETHLVAVSSRNKLLGYRWYMDSGKPATYDPDQLRMQIKDTLQLIASHSSEKTKLEKRMKETTCAIQMNNHLLYELERIKQKRPEMDLQLTPTVVPTHRSGSLRDLPYLRVTLTVNETTTSNQIVHEASLTAGTWEKWIPVPMRYEIFPLRVEVGLRSSSYSSDSLRHARNSVYILLQTATFDVIDFAAPSPQEIPYPSPYTQTSPYFNNFDRASGLTRHVAELLDRSGEKRWRQPSGGHERVKSHEIRLKVKWAESHQDLDLHKSLLSILLGEHVDRPRLEKILVDASTAVFHTPYSPHLLTLTLTRGTQESTFNLTLRSEDRAIGMEVEGALLERIRAFPLEKRPAVHKISPARIQELNETQYAVESLWQAIRAMKGKPHLPWRELDGMVREFERRYLAMLRLLRTFEPDVLVTVSL</sequence>
<protein>
    <submittedName>
        <fullName evidence="1">Uncharacterized protein</fullName>
    </submittedName>
</protein>
<dbReference type="EMBL" id="MCFE01000096">
    <property type="protein sequence ID" value="ORX99516.1"/>
    <property type="molecule type" value="Genomic_DNA"/>
</dbReference>
<name>A0A1Y1YP23_9FUNG</name>
<gene>
    <name evidence="1" type="ORF">K493DRAFT_299330</name>
</gene>
<evidence type="ECO:0000313" key="2">
    <source>
        <dbReference type="Proteomes" id="UP000193498"/>
    </source>
</evidence>
<accession>A0A1Y1YP23</accession>
<keyword evidence="2" id="KW-1185">Reference proteome</keyword>
<evidence type="ECO:0000313" key="1">
    <source>
        <dbReference type="EMBL" id="ORX99516.1"/>
    </source>
</evidence>
<dbReference type="InParanoid" id="A0A1Y1YP23"/>
<organism evidence="1 2">
    <name type="scientific">Basidiobolus meristosporus CBS 931.73</name>
    <dbReference type="NCBI Taxonomy" id="1314790"/>
    <lineage>
        <taxon>Eukaryota</taxon>
        <taxon>Fungi</taxon>
        <taxon>Fungi incertae sedis</taxon>
        <taxon>Zoopagomycota</taxon>
        <taxon>Entomophthoromycotina</taxon>
        <taxon>Basidiobolomycetes</taxon>
        <taxon>Basidiobolales</taxon>
        <taxon>Basidiobolaceae</taxon>
        <taxon>Basidiobolus</taxon>
    </lineage>
</organism>
<proteinExistence type="predicted"/>
<reference evidence="1 2" key="1">
    <citation type="submission" date="2016-07" db="EMBL/GenBank/DDBJ databases">
        <title>Pervasive Adenine N6-methylation of Active Genes in Fungi.</title>
        <authorList>
            <consortium name="DOE Joint Genome Institute"/>
            <person name="Mondo S.J."/>
            <person name="Dannebaum R.O."/>
            <person name="Kuo R.C."/>
            <person name="Labutti K."/>
            <person name="Haridas S."/>
            <person name="Kuo A."/>
            <person name="Salamov A."/>
            <person name="Ahrendt S.R."/>
            <person name="Lipzen A."/>
            <person name="Sullivan W."/>
            <person name="Andreopoulos W.B."/>
            <person name="Clum A."/>
            <person name="Lindquist E."/>
            <person name="Daum C."/>
            <person name="Ramamoorthy G.K."/>
            <person name="Gryganskyi A."/>
            <person name="Culley D."/>
            <person name="Magnuson J.K."/>
            <person name="James T.Y."/>
            <person name="O'Malley M.A."/>
            <person name="Stajich J.E."/>
            <person name="Spatafora J.W."/>
            <person name="Visel A."/>
            <person name="Grigoriev I.V."/>
        </authorList>
    </citation>
    <scope>NUCLEOTIDE SEQUENCE [LARGE SCALE GENOMIC DNA]</scope>
    <source>
        <strain evidence="1 2">CBS 931.73</strain>
    </source>
</reference>